<feature type="region of interest" description="Disordered" evidence="3">
    <location>
        <begin position="486"/>
        <end position="510"/>
    </location>
</feature>
<evidence type="ECO:0000256" key="2">
    <source>
        <dbReference type="ARBA" id="ARBA00022840"/>
    </source>
</evidence>
<dbReference type="PROSITE" id="PS50011">
    <property type="entry name" value="PROTEIN_KINASE_DOM"/>
    <property type="match status" value="1"/>
</dbReference>
<dbReference type="GO" id="GO:0004674">
    <property type="term" value="F:protein serine/threonine kinase activity"/>
    <property type="evidence" value="ECO:0007669"/>
    <property type="project" value="TreeGrafter"/>
</dbReference>
<keyword evidence="2" id="KW-0067">ATP-binding</keyword>
<accession>A0A8H7VR81</accession>
<keyword evidence="1" id="KW-0547">Nucleotide-binding</keyword>
<feature type="region of interest" description="Disordered" evidence="3">
    <location>
        <begin position="534"/>
        <end position="558"/>
    </location>
</feature>
<evidence type="ECO:0000313" key="6">
    <source>
        <dbReference type="Proteomes" id="UP000646827"/>
    </source>
</evidence>
<feature type="compositionally biased region" description="Basic and acidic residues" evidence="3">
    <location>
        <begin position="540"/>
        <end position="551"/>
    </location>
</feature>
<dbReference type="PANTHER" id="PTHR24346:SF30">
    <property type="entry name" value="MATERNAL EMBRYONIC LEUCINE ZIPPER KINASE"/>
    <property type="match status" value="1"/>
</dbReference>
<dbReference type="PANTHER" id="PTHR24346">
    <property type="entry name" value="MAP/MICROTUBULE AFFINITY-REGULATING KINASE"/>
    <property type="match status" value="1"/>
</dbReference>
<comment type="caution">
    <text evidence="5">The sequence shown here is derived from an EMBL/GenBank/DDBJ whole genome shotgun (WGS) entry which is preliminary data.</text>
</comment>
<evidence type="ECO:0000256" key="3">
    <source>
        <dbReference type="SAM" id="MobiDB-lite"/>
    </source>
</evidence>
<dbReference type="InterPro" id="IPR008266">
    <property type="entry name" value="Tyr_kinase_AS"/>
</dbReference>
<dbReference type="FunFam" id="1.10.510.10:FF:000571">
    <property type="entry name" value="Maternal embryonic leucine zipper kinase"/>
    <property type="match status" value="1"/>
</dbReference>
<keyword evidence="6" id="KW-1185">Reference proteome</keyword>
<feature type="domain" description="Protein kinase" evidence="4">
    <location>
        <begin position="107"/>
        <end position="396"/>
    </location>
</feature>
<reference evidence="5 6" key="1">
    <citation type="submission" date="2020-12" db="EMBL/GenBank/DDBJ databases">
        <title>Metabolic potential, ecology and presence of endohyphal bacteria is reflected in genomic diversity of Mucoromycotina.</title>
        <authorList>
            <person name="Muszewska A."/>
            <person name="Okrasinska A."/>
            <person name="Steczkiewicz K."/>
            <person name="Drgas O."/>
            <person name="Orlowska M."/>
            <person name="Perlinska-Lenart U."/>
            <person name="Aleksandrzak-Piekarczyk T."/>
            <person name="Szatraj K."/>
            <person name="Zielenkiewicz U."/>
            <person name="Pilsyk S."/>
            <person name="Malc E."/>
            <person name="Mieczkowski P."/>
            <person name="Kruszewska J.S."/>
            <person name="Biernat P."/>
            <person name="Pawlowska J."/>
        </authorList>
    </citation>
    <scope>NUCLEOTIDE SEQUENCE [LARGE SCALE GENOMIC DNA]</scope>
    <source>
        <strain evidence="5 6">CBS 142.35</strain>
    </source>
</reference>
<dbReference type="Gene3D" id="1.10.510.10">
    <property type="entry name" value="Transferase(Phosphotransferase) domain 1"/>
    <property type="match status" value="1"/>
</dbReference>
<name>A0A8H7VR81_9FUNG</name>
<organism evidence="5 6">
    <name type="scientific">Circinella minor</name>
    <dbReference type="NCBI Taxonomy" id="1195481"/>
    <lineage>
        <taxon>Eukaryota</taxon>
        <taxon>Fungi</taxon>
        <taxon>Fungi incertae sedis</taxon>
        <taxon>Mucoromycota</taxon>
        <taxon>Mucoromycotina</taxon>
        <taxon>Mucoromycetes</taxon>
        <taxon>Mucorales</taxon>
        <taxon>Lichtheimiaceae</taxon>
        <taxon>Circinella</taxon>
    </lineage>
</organism>
<evidence type="ECO:0000259" key="4">
    <source>
        <dbReference type="PROSITE" id="PS50011"/>
    </source>
</evidence>
<dbReference type="GO" id="GO:0005737">
    <property type="term" value="C:cytoplasm"/>
    <property type="evidence" value="ECO:0007669"/>
    <property type="project" value="TreeGrafter"/>
</dbReference>
<dbReference type="PROSITE" id="PS00109">
    <property type="entry name" value="PROTEIN_KINASE_TYR"/>
    <property type="match status" value="1"/>
</dbReference>
<dbReference type="OrthoDB" id="2282131at2759"/>
<protein>
    <recommendedName>
        <fullName evidence="4">Protein kinase domain-containing protein</fullName>
    </recommendedName>
</protein>
<dbReference type="Pfam" id="PF00069">
    <property type="entry name" value="Pkinase"/>
    <property type="match status" value="1"/>
</dbReference>
<gene>
    <name evidence="5" type="ORF">INT45_007062</name>
</gene>
<feature type="compositionally biased region" description="Acidic residues" evidence="3">
    <location>
        <begin position="489"/>
        <end position="499"/>
    </location>
</feature>
<dbReference type="AlphaFoldDB" id="A0A8H7VR81"/>
<dbReference type="Proteomes" id="UP000646827">
    <property type="component" value="Unassembled WGS sequence"/>
</dbReference>
<sequence>MIITQESEQEANTNTVMTTIINTCQCNLCTGKTFDSLRLASPDGGLSMNSSGSLLSFSSSSSTVSFQSFGSAGIRELDMVKRVRKGMNKPLANGSNSMSTLQSIGDYYFLNALHQGSNAQIKLAEHRITHEKIAVKITPRANKYAFLDISSDVEDKDENKNRETSALERLRDEHAYREAQIILLLRHPCIPQVYEFITTADHYYLVMEHINGVPLLFKVIQQEYLSEKYARKYALQVWRILDYLHGHAIVHLDVRIDNLLLEQNEDRVKLLDFSTASPYINQKGNVLYKRQHLCRSIHYTAPELLDPTSETFEGPPVDVWNFGVLIYIMVTGEMPFEGYSPEQVSRRILPNEDDEEYHVQYPDRLSPECRHLIQSMLVTNPRQRISLAQVAQHPWFRSTFPTSDIIQREKPLKPPLDPLVIQSMARAFRTIGSPQQIAKKLTAIIQSKDTLSNNPQHPFVLFYHLYQDRTTFLDQFLIENDSISSFGEQQEEEEEEEDTEHGSYRTNQDNHSIASSINFPIIESAVGLQLVFDTPTQEQQPRHEEERRQVDQQEDQSSPSINQYRNQHYHHHHHHHHYHRKSRLLRRIKNWYKYKIVRCKK</sequence>
<evidence type="ECO:0000313" key="5">
    <source>
        <dbReference type="EMBL" id="KAG2225818.1"/>
    </source>
</evidence>
<dbReference type="EMBL" id="JAEPRB010000023">
    <property type="protein sequence ID" value="KAG2225818.1"/>
    <property type="molecule type" value="Genomic_DNA"/>
</dbReference>
<dbReference type="GO" id="GO:0005524">
    <property type="term" value="F:ATP binding"/>
    <property type="evidence" value="ECO:0007669"/>
    <property type="project" value="UniProtKB-KW"/>
</dbReference>
<evidence type="ECO:0000256" key="1">
    <source>
        <dbReference type="ARBA" id="ARBA00022741"/>
    </source>
</evidence>
<dbReference type="InterPro" id="IPR000719">
    <property type="entry name" value="Prot_kinase_dom"/>
</dbReference>
<proteinExistence type="predicted"/>
<dbReference type="SUPFAM" id="SSF56112">
    <property type="entry name" value="Protein kinase-like (PK-like)"/>
    <property type="match status" value="1"/>
</dbReference>
<dbReference type="GO" id="GO:0035556">
    <property type="term" value="P:intracellular signal transduction"/>
    <property type="evidence" value="ECO:0007669"/>
    <property type="project" value="TreeGrafter"/>
</dbReference>
<dbReference type="InterPro" id="IPR011009">
    <property type="entry name" value="Kinase-like_dom_sf"/>
</dbReference>